<protein>
    <submittedName>
        <fullName evidence="1">Uncharacterized protein</fullName>
    </submittedName>
</protein>
<evidence type="ECO:0000313" key="1">
    <source>
        <dbReference type="EMBL" id="BBF69862.1"/>
    </source>
</evidence>
<organism evidence="1 2">
    <name type="scientific">Sphingomonas bisphenolicum</name>
    <dbReference type="NCBI Taxonomy" id="296544"/>
    <lineage>
        <taxon>Bacteria</taxon>
        <taxon>Pseudomonadati</taxon>
        <taxon>Pseudomonadota</taxon>
        <taxon>Alphaproteobacteria</taxon>
        <taxon>Sphingomonadales</taxon>
        <taxon>Sphingomonadaceae</taxon>
        <taxon>Sphingomonas</taxon>
    </lineage>
</organism>
<accession>A0ABM7G4D9</accession>
<proteinExistence type="predicted"/>
<name>A0ABM7G4D9_9SPHN</name>
<reference evidence="1" key="1">
    <citation type="submission" date="2018-07" db="EMBL/GenBank/DDBJ databases">
        <title>Complete genome sequence of Sphingomonas bisphenolicum strain AO1, a bisphenol A degradative bacterium isolated from Japanese farm field.</title>
        <authorList>
            <person name="Murakami M."/>
            <person name="Koh M."/>
            <person name="Koba S."/>
            <person name="Matsumura Y."/>
        </authorList>
    </citation>
    <scope>NUCLEOTIDE SEQUENCE</scope>
    <source>
        <strain evidence="1">AO1</strain>
    </source>
</reference>
<sequence length="88" mass="9789">MVNGVFLYRSGARDFRFQSDDAGVQFGNGQRPQILPQQAGQRIISLVRQIVIQVHDANVDPAGHSVNKGAGSVRRFLVRRNMVNDRGQ</sequence>
<dbReference type="Proteomes" id="UP001059971">
    <property type="component" value="Chromosome 1"/>
</dbReference>
<dbReference type="EMBL" id="AP018817">
    <property type="protein sequence ID" value="BBF69862.1"/>
    <property type="molecule type" value="Genomic_DNA"/>
</dbReference>
<gene>
    <name evidence="1" type="ORF">SBA_ch1_20620</name>
</gene>
<keyword evidence="2" id="KW-1185">Reference proteome</keyword>
<evidence type="ECO:0000313" key="2">
    <source>
        <dbReference type="Proteomes" id="UP001059971"/>
    </source>
</evidence>